<evidence type="ECO:0000313" key="4">
    <source>
        <dbReference type="Proteomes" id="UP000184048"/>
    </source>
</evidence>
<dbReference type="InterPro" id="IPR038765">
    <property type="entry name" value="Papain-like_cys_pep_sf"/>
</dbReference>
<dbReference type="OrthoDB" id="98874at2"/>
<dbReference type="Gene3D" id="2.60.40.3140">
    <property type="match status" value="1"/>
</dbReference>
<dbReference type="InterPro" id="IPR002931">
    <property type="entry name" value="Transglutaminase-like"/>
</dbReference>
<name>A0A1M5FXT9_9BACT</name>
<organism evidence="3 4">
    <name type="scientific">Flavisolibacter ginsengisoli DSM 18119</name>
    <dbReference type="NCBI Taxonomy" id="1121884"/>
    <lineage>
        <taxon>Bacteria</taxon>
        <taxon>Pseudomonadati</taxon>
        <taxon>Bacteroidota</taxon>
        <taxon>Chitinophagia</taxon>
        <taxon>Chitinophagales</taxon>
        <taxon>Chitinophagaceae</taxon>
        <taxon>Flavisolibacter</taxon>
    </lineage>
</organism>
<dbReference type="SUPFAM" id="SSF54001">
    <property type="entry name" value="Cysteine proteinases"/>
    <property type="match status" value="1"/>
</dbReference>
<protein>
    <submittedName>
        <fullName evidence="3">Transglutaminase-like superfamily protein</fullName>
    </submittedName>
</protein>
<dbReference type="EMBL" id="FQUU01000025">
    <property type="protein sequence ID" value="SHF96259.1"/>
    <property type="molecule type" value="Genomic_DNA"/>
</dbReference>
<accession>A0A1M5FXT9</accession>
<reference evidence="3 4" key="1">
    <citation type="submission" date="2016-11" db="EMBL/GenBank/DDBJ databases">
        <authorList>
            <person name="Jaros S."/>
            <person name="Januszkiewicz K."/>
            <person name="Wedrychowicz H."/>
        </authorList>
    </citation>
    <scope>NUCLEOTIDE SEQUENCE [LARGE SCALE GENOMIC DNA]</scope>
    <source>
        <strain evidence="3 4">DSM 18119</strain>
    </source>
</reference>
<dbReference type="STRING" id="1121884.SAMN02745131_03984"/>
<dbReference type="Gene3D" id="3.10.620.30">
    <property type="match status" value="1"/>
</dbReference>
<proteinExistence type="predicted"/>
<dbReference type="Pfam" id="PF01841">
    <property type="entry name" value="Transglut_core"/>
    <property type="match status" value="1"/>
</dbReference>
<evidence type="ECO:0000259" key="1">
    <source>
        <dbReference type="Pfam" id="PF01841"/>
    </source>
</evidence>
<dbReference type="AlphaFoldDB" id="A0A1M5FXT9"/>
<dbReference type="Proteomes" id="UP000184048">
    <property type="component" value="Unassembled WGS sequence"/>
</dbReference>
<gene>
    <name evidence="3" type="ORF">SAMN02745131_03984</name>
</gene>
<evidence type="ECO:0000259" key="2">
    <source>
        <dbReference type="Pfam" id="PF12969"/>
    </source>
</evidence>
<dbReference type="RefSeq" id="WP_072837095.1">
    <property type="nucleotide sequence ID" value="NZ_FQUU01000025.1"/>
</dbReference>
<dbReference type="Gene3D" id="2.60.120.1130">
    <property type="match status" value="1"/>
</dbReference>
<evidence type="ECO:0000313" key="3">
    <source>
        <dbReference type="EMBL" id="SHF96259.1"/>
    </source>
</evidence>
<sequence length="669" mass="76281">MRLIPLVIFCTLTLPAFSQKESPFTKFGKISASTFATKVYAIDSGANAIVLSDIGSASLEGNSKGWFSLVTRKHKVVHILNKNGYDEANVEIHLYTNGSDEEKLDKVKAVTYNLENGKVVETSMEKSAVFKEKINKNRLVKKFTMPNVKEGSIIEYDYQVTSDFIGNLDPWLFQSTSSPTLWSEFVFSVPEFFSYNFLSRGFHGIDINERKDRTASFTVRQTQTASSTESFNFNAGVTDFRWVMKDVPELKTESFTSSIMNHISRMEFQLASKQYPLEVQNFRTSWTELTKGLLQNESFGSILNNSNNWLSDDIKPVYASVNSGEEKARRLYNYVRDNFSCTGKSGYIYMDQSLKNVLKTKKGTVAEINLLLTTMLRYSGLDATPVILSTTKHGYAIEYSPMTSSFDYVIVQLKDNGKVFYLDASDNLLGFNRLPLDCYNGHARVVNETADALVFSPDSLTESKTTLLIINNDENGKWKGRMSQTPGYYGSYDIREKVKDKGKEEFFKEVEKAFGLDIKILSPSIDSLKNYETPVALHYDVEFLTNGESTIYVNPMFGEGYKKNLFTAAERYYPVEMPYTMDETFVLSMEVPKGYEVDELPKQMIAKVDEEGSGLFEYRISNSQGRISFRCRIKFNRSLYLPEEYPNLREFFNMVVSKQSEQIVLKKKI</sequence>
<keyword evidence="4" id="KW-1185">Reference proteome</keyword>
<dbReference type="Pfam" id="PF12969">
    <property type="entry name" value="DUF3857"/>
    <property type="match status" value="1"/>
</dbReference>
<feature type="domain" description="DUF3857" evidence="2">
    <location>
        <begin position="70"/>
        <end position="221"/>
    </location>
</feature>
<feature type="domain" description="Transglutaminase-like" evidence="1">
    <location>
        <begin position="320"/>
        <end position="387"/>
    </location>
</feature>
<dbReference type="InterPro" id="IPR024618">
    <property type="entry name" value="DUF3857"/>
</dbReference>